<proteinExistence type="inferred from homology"/>
<organism evidence="5 6">
    <name type="scientific">Rheinheimera lutimaris</name>
    <dbReference type="NCBI Taxonomy" id="2740584"/>
    <lineage>
        <taxon>Bacteria</taxon>
        <taxon>Pseudomonadati</taxon>
        <taxon>Pseudomonadota</taxon>
        <taxon>Gammaproteobacteria</taxon>
        <taxon>Chromatiales</taxon>
        <taxon>Chromatiaceae</taxon>
        <taxon>Rheinheimera</taxon>
    </lineage>
</organism>
<protein>
    <submittedName>
        <fullName evidence="5">Glycosyltransferase family 2 protein</fullName>
    </submittedName>
</protein>
<dbReference type="PANTHER" id="PTHR43685:SF5">
    <property type="entry name" value="GLYCOSYLTRANSFERASE EPSE-RELATED"/>
    <property type="match status" value="1"/>
</dbReference>
<name>A0A7Y5APT2_9GAMM</name>
<feature type="domain" description="Glycosyltransferase 2-like" evidence="4">
    <location>
        <begin position="9"/>
        <end position="127"/>
    </location>
</feature>
<dbReference type="GO" id="GO:0016757">
    <property type="term" value="F:glycosyltransferase activity"/>
    <property type="evidence" value="ECO:0007669"/>
    <property type="project" value="UniProtKB-KW"/>
</dbReference>
<keyword evidence="6" id="KW-1185">Reference proteome</keyword>
<accession>A0A7Y5APT2</accession>
<dbReference type="Proteomes" id="UP000523161">
    <property type="component" value="Unassembled WGS sequence"/>
</dbReference>
<keyword evidence="3 5" id="KW-0808">Transferase</keyword>
<dbReference type="CDD" id="cd00761">
    <property type="entry name" value="Glyco_tranf_GTA_type"/>
    <property type="match status" value="1"/>
</dbReference>
<dbReference type="Pfam" id="PF00535">
    <property type="entry name" value="Glycos_transf_2"/>
    <property type="match status" value="1"/>
</dbReference>
<evidence type="ECO:0000313" key="6">
    <source>
        <dbReference type="Proteomes" id="UP000523161"/>
    </source>
</evidence>
<dbReference type="RefSeq" id="WP_173500264.1">
    <property type="nucleotide sequence ID" value="NZ_JABSOD010000004.1"/>
</dbReference>
<dbReference type="InterPro" id="IPR029044">
    <property type="entry name" value="Nucleotide-diphossugar_trans"/>
</dbReference>
<evidence type="ECO:0000256" key="1">
    <source>
        <dbReference type="ARBA" id="ARBA00006739"/>
    </source>
</evidence>
<gene>
    <name evidence="5" type="ORF">HRH59_05475</name>
</gene>
<evidence type="ECO:0000313" key="5">
    <source>
        <dbReference type="EMBL" id="NRQ42019.1"/>
    </source>
</evidence>
<dbReference type="EMBL" id="JABSOD010000004">
    <property type="protein sequence ID" value="NRQ42019.1"/>
    <property type="molecule type" value="Genomic_DNA"/>
</dbReference>
<evidence type="ECO:0000256" key="3">
    <source>
        <dbReference type="ARBA" id="ARBA00022679"/>
    </source>
</evidence>
<evidence type="ECO:0000259" key="4">
    <source>
        <dbReference type="Pfam" id="PF00535"/>
    </source>
</evidence>
<comment type="similarity">
    <text evidence="1">Belongs to the glycosyltransferase 2 family.</text>
</comment>
<dbReference type="InterPro" id="IPR050834">
    <property type="entry name" value="Glycosyltransf_2"/>
</dbReference>
<dbReference type="InterPro" id="IPR001173">
    <property type="entry name" value="Glyco_trans_2-like"/>
</dbReference>
<dbReference type="PANTHER" id="PTHR43685">
    <property type="entry name" value="GLYCOSYLTRANSFERASE"/>
    <property type="match status" value="1"/>
</dbReference>
<dbReference type="Gene3D" id="3.90.550.10">
    <property type="entry name" value="Spore Coat Polysaccharide Biosynthesis Protein SpsA, Chain A"/>
    <property type="match status" value="1"/>
</dbReference>
<sequence length="321" mass="36602">MNPQTPLVSVIIPVFNSAAYIADSINSILRQDYTQLEIIVVDDGSTDGTAEIVQGLADPRVRYVCQSNSGSAVARNYGISLAKGELIAFNDSDDLWAPQRLTQQVNYLNDHPEYQAVCGRFMHVNADFSLTAADATAAEQYCAEAVFDPTKSGWMYLTLLQVSCFHIITLLVKKQALAQVHFNPDYRRGQDYDFWLQLANQTRVAQLDNLYAFYRKNLLSISHKPHSRNYRAEILQAAISQYGTTDQLGRTMDSRQLNTIFAQVWFEHGYELFQAKWYKASAQSYRRGLRYRKNKAGAYKFLLLSYLLRLQDRTPAYAVTR</sequence>
<comment type="caution">
    <text evidence="5">The sequence shown here is derived from an EMBL/GenBank/DDBJ whole genome shotgun (WGS) entry which is preliminary data.</text>
</comment>
<reference evidence="5 6" key="1">
    <citation type="submission" date="2020-06" db="EMBL/GenBank/DDBJ databases">
        <title>Rheinheimera sp. nov., a marine bacterium isolated from coastal.</title>
        <authorList>
            <person name="Yu Q."/>
            <person name="Qi Y."/>
            <person name="Pu J."/>
        </authorList>
    </citation>
    <scope>NUCLEOTIDE SEQUENCE [LARGE SCALE GENOMIC DNA]</scope>
    <source>
        <strain evidence="5 6">YQF-2</strain>
    </source>
</reference>
<evidence type="ECO:0000256" key="2">
    <source>
        <dbReference type="ARBA" id="ARBA00022676"/>
    </source>
</evidence>
<dbReference type="SUPFAM" id="SSF53448">
    <property type="entry name" value="Nucleotide-diphospho-sugar transferases"/>
    <property type="match status" value="1"/>
</dbReference>
<dbReference type="AlphaFoldDB" id="A0A7Y5APT2"/>
<keyword evidence="2" id="KW-0328">Glycosyltransferase</keyword>